<comment type="caution">
    <text evidence="2">The sequence shown here is derived from an EMBL/GenBank/DDBJ whole genome shotgun (WGS) entry which is preliminary data.</text>
</comment>
<dbReference type="PANTHER" id="PTHR46148:SF60">
    <property type="entry name" value="CHROMO DOMAIN-CONTAINING PROTEIN"/>
    <property type="match status" value="1"/>
</dbReference>
<dbReference type="PANTHER" id="PTHR46148">
    <property type="entry name" value="CHROMO DOMAIN-CONTAINING PROTEIN"/>
    <property type="match status" value="1"/>
</dbReference>
<gene>
    <name evidence="2" type="ORF">QN277_003323</name>
</gene>
<dbReference type="InterPro" id="IPR016197">
    <property type="entry name" value="Chromo-like_dom_sf"/>
</dbReference>
<feature type="domain" description="Chromo" evidence="1">
    <location>
        <begin position="78"/>
        <end position="128"/>
    </location>
</feature>
<dbReference type="AlphaFoldDB" id="A0AAE1J172"/>
<name>A0AAE1J172_9FABA</name>
<evidence type="ECO:0000313" key="3">
    <source>
        <dbReference type="Proteomes" id="UP001293593"/>
    </source>
</evidence>
<evidence type="ECO:0000259" key="1">
    <source>
        <dbReference type="PROSITE" id="PS50013"/>
    </source>
</evidence>
<accession>A0AAE1J172</accession>
<dbReference type="Proteomes" id="UP001293593">
    <property type="component" value="Unassembled WGS sequence"/>
</dbReference>
<dbReference type="InterPro" id="IPR023780">
    <property type="entry name" value="Chromo_domain"/>
</dbReference>
<organism evidence="2 3">
    <name type="scientific">Acacia crassicarpa</name>
    <name type="common">northern wattle</name>
    <dbReference type="NCBI Taxonomy" id="499986"/>
    <lineage>
        <taxon>Eukaryota</taxon>
        <taxon>Viridiplantae</taxon>
        <taxon>Streptophyta</taxon>
        <taxon>Embryophyta</taxon>
        <taxon>Tracheophyta</taxon>
        <taxon>Spermatophyta</taxon>
        <taxon>Magnoliopsida</taxon>
        <taxon>eudicotyledons</taxon>
        <taxon>Gunneridae</taxon>
        <taxon>Pentapetalae</taxon>
        <taxon>rosids</taxon>
        <taxon>fabids</taxon>
        <taxon>Fabales</taxon>
        <taxon>Fabaceae</taxon>
        <taxon>Caesalpinioideae</taxon>
        <taxon>mimosoid clade</taxon>
        <taxon>Acacieae</taxon>
        <taxon>Acacia</taxon>
    </lineage>
</organism>
<evidence type="ECO:0000313" key="2">
    <source>
        <dbReference type="EMBL" id="KAK4260173.1"/>
    </source>
</evidence>
<sequence length="128" mass="14925">MTGIGRAIRAKKLSPRFMGPYEILEKIGPVAYRIALPPQLANLHNVFHVSQLKKYQPDPSHIIEVEEVELKDNMTYKAEPERIVDARDKRLRNKTIRLVKVEWKGMVPGDATWETEESMRQTYPHLFK</sequence>
<dbReference type="SUPFAM" id="SSF54160">
    <property type="entry name" value="Chromo domain-like"/>
    <property type="match status" value="1"/>
</dbReference>
<dbReference type="Pfam" id="PF24626">
    <property type="entry name" value="SH3_Tf2-1"/>
    <property type="match status" value="1"/>
</dbReference>
<dbReference type="PROSITE" id="PS50013">
    <property type="entry name" value="CHROMO_2"/>
    <property type="match status" value="1"/>
</dbReference>
<dbReference type="InterPro" id="IPR000953">
    <property type="entry name" value="Chromo/chromo_shadow_dom"/>
</dbReference>
<dbReference type="InterPro" id="IPR056924">
    <property type="entry name" value="SH3_Tf2-1"/>
</dbReference>
<dbReference type="Pfam" id="PF00385">
    <property type="entry name" value="Chromo"/>
    <property type="match status" value="1"/>
</dbReference>
<proteinExistence type="predicted"/>
<dbReference type="Gene3D" id="2.40.50.40">
    <property type="match status" value="1"/>
</dbReference>
<keyword evidence="3" id="KW-1185">Reference proteome</keyword>
<protein>
    <recommendedName>
        <fullName evidence="1">Chromo domain-containing protein</fullName>
    </recommendedName>
</protein>
<reference evidence="2" key="1">
    <citation type="submission" date="2023-10" db="EMBL/GenBank/DDBJ databases">
        <title>Chromosome-level genome of the transformable northern wattle, Acacia crassicarpa.</title>
        <authorList>
            <person name="Massaro I."/>
            <person name="Sinha N.R."/>
            <person name="Poethig S."/>
            <person name="Leichty A.R."/>
        </authorList>
    </citation>
    <scope>NUCLEOTIDE SEQUENCE</scope>
    <source>
        <strain evidence="2">Acra3RX</strain>
        <tissue evidence="2">Leaf</tissue>
    </source>
</reference>
<dbReference type="EMBL" id="JAWXYG010000010">
    <property type="protein sequence ID" value="KAK4260173.1"/>
    <property type="molecule type" value="Genomic_DNA"/>
</dbReference>